<evidence type="ECO:0000313" key="7">
    <source>
        <dbReference type="Proteomes" id="UP000625210"/>
    </source>
</evidence>
<evidence type="ECO:0000313" key="6">
    <source>
        <dbReference type="EMBL" id="GGE23970.1"/>
    </source>
</evidence>
<reference evidence="6" key="2">
    <citation type="submission" date="2020-09" db="EMBL/GenBank/DDBJ databases">
        <authorList>
            <person name="Sun Q."/>
            <person name="Zhou Y."/>
        </authorList>
    </citation>
    <scope>NUCLEOTIDE SEQUENCE</scope>
    <source>
        <strain evidence="6">CGMCC 1.15179</strain>
    </source>
</reference>
<dbReference type="InterPro" id="IPR006640">
    <property type="entry name" value="SprT-like_domain"/>
</dbReference>
<evidence type="ECO:0000256" key="2">
    <source>
        <dbReference type="ARBA" id="ARBA00022723"/>
    </source>
</evidence>
<dbReference type="InterPro" id="IPR023524">
    <property type="entry name" value="Uncharacterised_SprT-like"/>
</dbReference>
<gene>
    <name evidence="6" type="ORF">GCM10011571_27590</name>
</gene>
<dbReference type="NCBIfam" id="NF003339">
    <property type="entry name" value="PRK04351.1"/>
    <property type="match status" value="1"/>
</dbReference>
<accession>A0A8J2VFX0</accession>
<comment type="cofactor">
    <cofactor evidence="4">
        <name>Zn(2+)</name>
        <dbReference type="ChEBI" id="CHEBI:29105"/>
    </cofactor>
    <text evidence="4">Binds 1 zinc ion.</text>
</comment>
<feature type="binding site" evidence="4">
    <location>
        <position position="86"/>
    </location>
    <ligand>
        <name>Zn(2+)</name>
        <dbReference type="ChEBI" id="CHEBI:29105"/>
    </ligand>
</feature>
<evidence type="ECO:0000256" key="1">
    <source>
        <dbReference type="ARBA" id="ARBA00022490"/>
    </source>
</evidence>
<keyword evidence="2 4" id="KW-0479">Metal-binding</keyword>
<evidence type="ECO:0000259" key="5">
    <source>
        <dbReference type="SMART" id="SM00731"/>
    </source>
</evidence>
<keyword evidence="1 4" id="KW-0963">Cytoplasm</keyword>
<dbReference type="GO" id="GO:0008270">
    <property type="term" value="F:zinc ion binding"/>
    <property type="evidence" value="ECO:0007669"/>
    <property type="project" value="UniProtKB-UniRule"/>
</dbReference>
<comment type="similarity">
    <text evidence="4">Belongs to the SprT family.</text>
</comment>
<feature type="binding site" evidence="4">
    <location>
        <position position="82"/>
    </location>
    <ligand>
        <name>Zn(2+)</name>
        <dbReference type="ChEBI" id="CHEBI:29105"/>
    </ligand>
</feature>
<dbReference type="RefSeq" id="WP_188648562.1">
    <property type="nucleotide sequence ID" value="NZ_BMHQ01000010.1"/>
</dbReference>
<dbReference type="Proteomes" id="UP000625210">
    <property type="component" value="Unassembled WGS sequence"/>
</dbReference>
<dbReference type="Pfam" id="PF10263">
    <property type="entry name" value="SprT-like"/>
    <property type="match status" value="1"/>
</dbReference>
<dbReference type="GO" id="GO:0006950">
    <property type="term" value="P:response to stress"/>
    <property type="evidence" value="ECO:0007669"/>
    <property type="project" value="UniProtKB-ARBA"/>
</dbReference>
<organism evidence="6 7">
    <name type="scientific">Marinithermofilum abyssi</name>
    <dbReference type="NCBI Taxonomy" id="1571185"/>
    <lineage>
        <taxon>Bacteria</taxon>
        <taxon>Bacillati</taxon>
        <taxon>Bacillota</taxon>
        <taxon>Bacilli</taxon>
        <taxon>Bacillales</taxon>
        <taxon>Thermoactinomycetaceae</taxon>
        <taxon>Marinithermofilum</taxon>
    </lineage>
</organism>
<dbReference type="HAMAP" id="MF_00745">
    <property type="entry name" value="SprT_like"/>
    <property type="match status" value="1"/>
</dbReference>
<sequence>MNEESSHSNIRQPCTADHNELQKWVESVSLKDFGKPFRHRAVFNPRLRTTGGRYFLHDHRIEINPKHLEQLGKEVVLEIIRHELCHYHLHLEGKGYRHRDADFQRLLKKVKGLRHAPALPSLPKKKSRSFRYVLICQTCGQKAYRRKRMDPARYVCGACGGSLRLERLSEHPG</sequence>
<evidence type="ECO:0000256" key="4">
    <source>
        <dbReference type="HAMAP-Rule" id="MF_00745"/>
    </source>
</evidence>
<name>A0A8J2VFX0_9BACL</name>
<keyword evidence="3 4" id="KW-0862">Zinc</keyword>
<proteinExistence type="inferred from homology"/>
<keyword evidence="7" id="KW-1185">Reference proteome</keyword>
<feature type="active site" evidence="4">
    <location>
        <position position="83"/>
    </location>
</feature>
<comment type="caution">
    <text evidence="6">The sequence shown here is derived from an EMBL/GenBank/DDBJ whole genome shotgun (WGS) entry which is preliminary data.</text>
</comment>
<evidence type="ECO:0000256" key="3">
    <source>
        <dbReference type="ARBA" id="ARBA00022833"/>
    </source>
</evidence>
<reference evidence="6" key="1">
    <citation type="journal article" date="2014" name="Int. J. Syst. Evol. Microbiol.">
        <title>Complete genome sequence of Corynebacterium casei LMG S-19264T (=DSM 44701T), isolated from a smear-ripened cheese.</title>
        <authorList>
            <consortium name="US DOE Joint Genome Institute (JGI-PGF)"/>
            <person name="Walter F."/>
            <person name="Albersmeier A."/>
            <person name="Kalinowski J."/>
            <person name="Ruckert C."/>
        </authorList>
    </citation>
    <scope>NUCLEOTIDE SEQUENCE</scope>
    <source>
        <strain evidence="6">CGMCC 1.15179</strain>
    </source>
</reference>
<dbReference type="SMART" id="SM00731">
    <property type="entry name" value="SprT"/>
    <property type="match status" value="1"/>
</dbReference>
<dbReference type="GO" id="GO:0005737">
    <property type="term" value="C:cytoplasm"/>
    <property type="evidence" value="ECO:0007669"/>
    <property type="project" value="UniProtKB-SubCell"/>
</dbReference>
<dbReference type="AlphaFoldDB" id="A0A8J2VFX0"/>
<comment type="subcellular location">
    <subcellularLocation>
        <location evidence="4">Cytoplasm</location>
    </subcellularLocation>
</comment>
<feature type="domain" description="SprT-like" evidence="5">
    <location>
        <begin position="19"/>
        <end position="166"/>
    </location>
</feature>
<dbReference type="EMBL" id="BMHQ01000010">
    <property type="protein sequence ID" value="GGE23970.1"/>
    <property type="molecule type" value="Genomic_DNA"/>
</dbReference>
<protein>
    <recommendedName>
        <fullName evidence="4">Protein SprT-like</fullName>
    </recommendedName>
</protein>